<sequence>MTDVFIRKRPRGLSRWGQVLWRILQEASVWCIWKGRNDIAFNGCGTSIRKLMLEIKMQASLWAAGNSSFKGLKCNGAIVNWKSLFFDPP</sequence>
<keyword evidence="2" id="KW-1185">Reference proteome</keyword>
<evidence type="ECO:0008006" key="3">
    <source>
        <dbReference type="Google" id="ProtNLM"/>
    </source>
</evidence>
<gene>
    <name evidence="1" type="ORF">BVC80_1787g258</name>
</gene>
<comment type="caution">
    <text evidence="1">The sequence shown here is derived from an EMBL/GenBank/DDBJ whole genome shotgun (WGS) entry which is preliminary data.</text>
</comment>
<evidence type="ECO:0000313" key="2">
    <source>
        <dbReference type="Proteomes" id="UP000195402"/>
    </source>
</evidence>
<dbReference type="OrthoDB" id="10640438at2759"/>
<dbReference type="AlphaFoldDB" id="A0A200QUL6"/>
<proteinExistence type="predicted"/>
<dbReference type="InParanoid" id="A0A200QUL6"/>
<accession>A0A200QUL6</accession>
<evidence type="ECO:0000313" key="1">
    <source>
        <dbReference type="EMBL" id="OVA14157.1"/>
    </source>
</evidence>
<organism evidence="1 2">
    <name type="scientific">Macleaya cordata</name>
    <name type="common">Five-seeded plume-poppy</name>
    <name type="synonym">Bocconia cordata</name>
    <dbReference type="NCBI Taxonomy" id="56857"/>
    <lineage>
        <taxon>Eukaryota</taxon>
        <taxon>Viridiplantae</taxon>
        <taxon>Streptophyta</taxon>
        <taxon>Embryophyta</taxon>
        <taxon>Tracheophyta</taxon>
        <taxon>Spermatophyta</taxon>
        <taxon>Magnoliopsida</taxon>
        <taxon>Ranunculales</taxon>
        <taxon>Papaveraceae</taxon>
        <taxon>Papaveroideae</taxon>
        <taxon>Macleaya</taxon>
    </lineage>
</organism>
<dbReference type="Proteomes" id="UP000195402">
    <property type="component" value="Unassembled WGS sequence"/>
</dbReference>
<name>A0A200QUL6_MACCD</name>
<protein>
    <recommendedName>
        <fullName evidence="3">Reverse transcriptase zinc-binding domain</fullName>
    </recommendedName>
</protein>
<dbReference type="EMBL" id="MVGT01001064">
    <property type="protein sequence ID" value="OVA14157.1"/>
    <property type="molecule type" value="Genomic_DNA"/>
</dbReference>
<reference evidence="1 2" key="1">
    <citation type="journal article" date="2017" name="Mol. Plant">
        <title>The Genome of Medicinal Plant Macleaya cordata Provides New Insights into Benzylisoquinoline Alkaloids Metabolism.</title>
        <authorList>
            <person name="Liu X."/>
            <person name="Liu Y."/>
            <person name="Huang P."/>
            <person name="Ma Y."/>
            <person name="Qing Z."/>
            <person name="Tang Q."/>
            <person name="Cao H."/>
            <person name="Cheng P."/>
            <person name="Zheng Y."/>
            <person name="Yuan Z."/>
            <person name="Zhou Y."/>
            <person name="Liu J."/>
            <person name="Tang Z."/>
            <person name="Zhuo Y."/>
            <person name="Zhang Y."/>
            <person name="Yu L."/>
            <person name="Huang J."/>
            <person name="Yang P."/>
            <person name="Peng Q."/>
            <person name="Zhang J."/>
            <person name="Jiang W."/>
            <person name="Zhang Z."/>
            <person name="Lin K."/>
            <person name="Ro D.K."/>
            <person name="Chen X."/>
            <person name="Xiong X."/>
            <person name="Shang Y."/>
            <person name="Huang S."/>
            <person name="Zeng J."/>
        </authorList>
    </citation>
    <scope>NUCLEOTIDE SEQUENCE [LARGE SCALE GENOMIC DNA]</scope>
    <source>
        <strain evidence="2">cv. BLH2017</strain>
        <tissue evidence="1">Root</tissue>
    </source>
</reference>